<organism evidence="1 2">
    <name type="scientific">Paenibacillus borealis</name>
    <dbReference type="NCBI Taxonomy" id="160799"/>
    <lineage>
        <taxon>Bacteria</taxon>
        <taxon>Bacillati</taxon>
        <taxon>Bacillota</taxon>
        <taxon>Bacilli</taxon>
        <taxon>Bacillales</taxon>
        <taxon>Paenibacillaceae</taxon>
        <taxon>Paenibacillus</taxon>
    </lineage>
</organism>
<dbReference type="Proteomes" id="UP000187412">
    <property type="component" value="Unassembled WGS sequence"/>
</dbReference>
<proteinExistence type="predicted"/>
<dbReference type="RefSeq" id="WP_076112040.1">
    <property type="nucleotide sequence ID" value="NZ_MPTB01000023.1"/>
</dbReference>
<sequence length="296" mass="32527">MTGKGLNTMKLHLWRREAILAVVLSLYCLLCSGCGGISDKPADQELSLVLAGMDGTDGVSFEGAAALLLGGKPAQESALYYGGKVADHNKVSLYTLLPDENGKTKAAAKAGLKKLEQRQTPEAYYTQLEKKDGEWTMLTGAPAANAGNPLPALNPLLQLEELEGNEKKVTKRAGAARGTKELRIELTPGEARKQLSAELEREMLLIRPSGDSKPQEAAGKPKQVNEAMMALWEQKDEELRQRLEQAEISSVYYLKVDVKRNLPKRLTWTRKVKYPTAAGSDAEETYITKVDFYGFR</sequence>
<evidence type="ECO:0000313" key="1">
    <source>
        <dbReference type="EMBL" id="OMD45855.1"/>
    </source>
</evidence>
<comment type="caution">
    <text evidence="1">The sequence shown here is derived from an EMBL/GenBank/DDBJ whole genome shotgun (WGS) entry which is preliminary data.</text>
</comment>
<name>A0ABX3H868_PAEBO</name>
<reference evidence="1 2" key="1">
    <citation type="submission" date="2016-10" db="EMBL/GenBank/DDBJ databases">
        <title>Paenibacillus species isolates.</title>
        <authorList>
            <person name="Beno S.M."/>
        </authorList>
    </citation>
    <scope>NUCLEOTIDE SEQUENCE [LARGE SCALE GENOMIC DNA]</scope>
    <source>
        <strain evidence="1 2">FSL H7-0744</strain>
    </source>
</reference>
<protein>
    <submittedName>
        <fullName evidence="1">Uncharacterized protein</fullName>
    </submittedName>
</protein>
<evidence type="ECO:0000313" key="2">
    <source>
        <dbReference type="Proteomes" id="UP000187412"/>
    </source>
</evidence>
<dbReference type="EMBL" id="MPTB01000023">
    <property type="protein sequence ID" value="OMD45855.1"/>
    <property type="molecule type" value="Genomic_DNA"/>
</dbReference>
<gene>
    <name evidence="1" type="ORF">BSK56_17955</name>
</gene>
<keyword evidence="2" id="KW-1185">Reference proteome</keyword>
<accession>A0ABX3H868</accession>